<keyword evidence="1" id="KW-0808">Transferase</keyword>
<dbReference type="GO" id="GO:0016301">
    <property type="term" value="F:kinase activity"/>
    <property type="evidence" value="ECO:0007669"/>
    <property type="project" value="UniProtKB-KW"/>
</dbReference>
<accession>A0A8S5MEQ2</accession>
<dbReference type="Pfam" id="PF11753">
    <property type="entry name" value="DUF3310"/>
    <property type="match status" value="1"/>
</dbReference>
<protein>
    <submittedName>
        <fullName evidence="1">Nucelotide kinase</fullName>
    </submittedName>
</protein>
<name>A0A8S5MEQ2_9CAUD</name>
<dbReference type="InterPro" id="IPR021739">
    <property type="entry name" value="SaV-like"/>
</dbReference>
<evidence type="ECO:0000313" key="1">
    <source>
        <dbReference type="EMBL" id="DAD80789.1"/>
    </source>
</evidence>
<sequence length="97" mass="11606">MSDQVNHPDHYTQGAFECIDAMLDTQGVQAVQNYCICNAFKYIWRHNLKNNDQDIRKAKWYIDKYLELSESHDERRFKIEKDGNHVTKYFFGKVNND</sequence>
<reference evidence="1" key="1">
    <citation type="journal article" date="2021" name="Proc. Natl. Acad. Sci. U.S.A.">
        <title>A Catalog of Tens of Thousands of Viruses from Human Metagenomes Reveals Hidden Associations with Chronic Diseases.</title>
        <authorList>
            <person name="Tisza M.J."/>
            <person name="Buck C.B."/>
        </authorList>
    </citation>
    <scope>NUCLEOTIDE SEQUENCE</scope>
    <source>
        <strain evidence="1">CtWuM9</strain>
    </source>
</reference>
<dbReference type="EMBL" id="BK014888">
    <property type="protein sequence ID" value="DAD80789.1"/>
    <property type="molecule type" value="Genomic_DNA"/>
</dbReference>
<organism evidence="1">
    <name type="scientific">Siphoviridae sp. ctWuM9</name>
    <dbReference type="NCBI Taxonomy" id="2826364"/>
    <lineage>
        <taxon>Viruses</taxon>
        <taxon>Duplodnaviria</taxon>
        <taxon>Heunggongvirae</taxon>
        <taxon>Uroviricota</taxon>
        <taxon>Caudoviricetes</taxon>
    </lineage>
</organism>
<keyword evidence="1" id="KW-0418">Kinase</keyword>
<proteinExistence type="predicted"/>